<evidence type="ECO:0000313" key="1">
    <source>
        <dbReference type="EMBL" id="QCT04389.1"/>
    </source>
</evidence>
<name>A0A4P8XUB3_9BACL</name>
<organism evidence="1 2">
    <name type="scientific">Paenibacillus algicola</name>
    <dbReference type="NCBI Taxonomy" id="2565926"/>
    <lineage>
        <taxon>Bacteria</taxon>
        <taxon>Bacillati</taxon>
        <taxon>Bacillota</taxon>
        <taxon>Bacilli</taxon>
        <taxon>Bacillales</taxon>
        <taxon>Paenibacillaceae</taxon>
        <taxon>Paenibacillus</taxon>
    </lineage>
</organism>
<dbReference type="KEGG" id="palo:E6C60_3681"/>
<accession>A0A4P8XUB3</accession>
<protein>
    <submittedName>
        <fullName evidence="1">Uncharacterized protein</fullName>
    </submittedName>
</protein>
<keyword evidence="2" id="KW-1185">Reference proteome</keyword>
<reference evidence="1 2" key="1">
    <citation type="submission" date="2019-05" db="EMBL/GenBank/DDBJ databases">
        <authorList>
            <person name="Chen C."/>
        </authorList>
    </citation>
    <scope>NUCLEOTIDE SEQUENCE [LARGE SCALE GENOMIC DNA]</scope>
    <source>
        <strain evidence="1 2">HB172198</strain>
    </source>
</reference>
<evidence type="ECO:0000313" key="2">
    <source>
        <dbReference type="Proteomes" id="UP000300879"/>
    </source>
</evidence>
<gene>
    <name evidence="1" type="ORF">E6C60_3681</name>
</gene>
<dbReference type="Proteomes" id="UP000300879">
    <property type="component" value="Chromosome"/>
</dbReference>
<sequence>MVRMILGIPSVHHLFQLQTMLSQSMYISLASQWRFSYFHHRLFYYQDYKTLLV</sequence>
<dbReference type="EMBL" id="CP040396">
    <property type="protein sequence ID" value="QCT04389.1"/>
    <property type="molecule type" value="Genomic_DNA"/>
</dbReference>
<dbReference type="AlphaFoldDB" id="A0A4P8XUB3"/>
<proteinExistence type="predicted"/>